<dbReference type="eggNOG" id="ENOG502SWKJ">
    <property type="taxonomic scope" value="Eukaryota"/>
</dbReference>
<keyword evidence="1" id="KW-0175">Coiled coil</keyword>
<feature type="coiled-coil region" evidence="1">
    <location>
        <begin position="33"/>
        <end position="60"/>
    </location>
</feature>
<dbReference type="Proteomes" id="UP000054988">
    <property type="component" value="Unassembled WGS sequence"/>
</dbReference>
<evidence type="ECO:0000256" key="1">
    <source>
        <dbReference type="SAM" id="Coils"/>
    </source>
</evidence>
<name>A0A0W0G7H4_MONRR</name>
<gene>
    <name evidence="2" type="ORF">WG66_2900</name>
</gene>
<evidence type="ECO:0000313" key="3">
    <source>
        <dbReference type="Proteomes" id="UP000054988"/>
    </source>
</evidence>
<dbReference type="EMBL" id="LATX01000902">
    <property type="protein sequence ID" value="KTB44509.1"/>
    <property type="molecule type" value="Genomic_DNA"/>
</dbReference>
<dbReference type="AlphaFoldDB" id="A0A0W0G7H4"/>
<sequence>MEAIAPFESPFTHLLSTNYTPDSQESTQIAAFLRKPQEDLDSLNDEIKQLQASLNNLIAQRDAVRFYIDRHRALLSPFRRLPADILRQIFIQCLPTDQYPVRSTSTAPLLVTRVCRFWRAIALSTPQLWCAIHIYIPQLMSEVDLEAHVSLIDKRREGVEHWLKRSGTLPLCISFAVDARPFFYLNSSHHAHHNLIRARRMQANMALIAILLQFFDRLKAVSFRGPLSLFAAVSSKVVECANGIASRLEYAELDFVSDNAFGEEPQIGPSHVLNAGATWCRTPAIRRIRVYNDMQSPLLLQVPWHNVTEVVFHPLSGIPPMQALKILSKTCQKLEKCSMSVRVPWGTTDREDMLVELPYLRILRLAFSRHWHQDPDMNFLNHTDLRDLFQRIHAPSIRELSVVARFALDIPEVPFLSFLSQTSHGLKTLRLNLPLAEQTLIRCLRLCPSLSVLSITEHQPPTEHPWDTRDTFPPTISTAVMRALMPTGSGDHSPLCPQLENIVFRNCATRNVQGILSLISTRWRQADGRNITRLKAFSISFKHDIGSDYDSELEALREEGLKIQWVHEKRHQAMDSPNQGMMYHDDPRDNDSVYVEALDTDWT</sequence>
<proteinExistence type="predicted"/>
<accession>A0A0W0G7H4</accession>
<reference evidence="2 3" key="1">
    <citation type="submission" date="2015-12" db="EMBL/GenBank/DDBJ databases">
        <title>Draft genome sequence of Moniliophthora roreri, the causal agent of frosty pod rot of cacao.</title>
        <authorList>
            <person name="Aime M.C."/>
            <person name="Diaz-Valderrama J.R."/>
            <person name="Kijpornyongpan T."/>
            <person name="Phillips-Mora W."/>
        </authorList>
    </citation>
    <scope>NUCLEOTIDE SEQUENCE [LARGE SCALE GENOMIC DNA]</scope>
    <source>
        <strain evidence="2 3">MCA 2952</strain>
    </source>
</reference>
<comment type="caution">
    <text evidence="2">The sequence shown here is derived from an EMBL/GenBank/DDBJ whole genome shotgun (WGS) entry which is preliminary data.</text>
</comment>
<organism evidence="2 3">
    <name type="scientific">Moniliophthora roreri</name>
    <name type="common">Frosty pod rot fungus</name>
    <name type="synonym">Monilia roreri</name>
    <dbReference type="NCBI Taxonomy" id="221103"/>
    <lineage>
        <taxon>Eukaryota</taxon>
        <taxon>Fungi</taxon>
        <taxon>Dikarya</taxon>
        <taxon>Basidiomycota</taxon>
        <taxon>Agaricomycotina</taxon>
        <taxon>Agaricomycetes</taxon>
        <taxon>Agaricomycetidae</taxon>
        <taxon>Agaricales</taxon>
        <taxon>Marasmiineae</taxon>
        <taxon>Marasmiaceae</taxon>
        <taxon>Moniliophthora</taxon>
    </lineage>
</organism>
<protein>
    <submittedName>
        <fullName evidence="2">Uncharacterized protein</fullName>
    </submittedName>
</protein>
<evidence type="ECO:0000313" key="2">
    <source>
        <dbReference type="EMBL" id="KTB44509.1"/>
    </source>
</evidence>